<dbReference type="SUPFAM" id="SSF48208">
    <property type="entry name" value="Six-hairpin glycosidases"/>
    <property type="match status" value="1"/>
</dbReference>
<dbReference type="InterPro" id="IPR008928">
    <property type="entry name" value="6-hairpin_glycosidase_sf"/>
</dbReference>
<feature type="binding site" evidence="4">
    <location>
        <position position="253"/>
    </location>
    <ligand>
        <name>substrate</name>
    </ligand>
</feature>
<proteinExistence type="inferred from homology"/>
<dbReference type="EMBL" id="FNTB01000001">
    <property type="protein sequence ID" value="SEC02674.1"/>
    <property type="molecule type" value="Genomic_DNA"/>
</dbReference>
<evidence type="ECO:0000256" key="4">
    <source>
        <dbReference type="PIRSR" id="PIRSR610905-2"/>
    </source>
</evidence>
<feature type="binding site" evidence="4">
    <location>
        <position position="241"/>
    </location>
    <ligand>
        <name>substrate</name>
    </ligand>
</feature>
<feature type="active site" description="Proton donor" evidence="3">
    <location>
        <position position="181"/>
    </location>
</feature>
<dbReference type="InterPro" id="IPR010905">
    <property type="entry name" value="Glyco_hydro_88"/>
</dbReference>
<feature type="active site" description="Nucleophile" evidence="3">
    <location>
        <position position="121"/>
    </location>
</feature>
<evidence type="ECO:0000313" key="5">
    <source>
        <dbReference type="EMBL" id="SEC02674.1"/>
    </source>
</evidence>
<accession>A0A1H4P5T7</accession>
<name>A0A1H4P5T7_9FLAO</name>
<feature type="binding site" evidence="4">
    <location>
        <position position="181"/>
    </location>
    <ligand>
        <name>substrate</name>
    </ligand>
</feature>
<dbReference type="Gene3D" id="1.50.10.10">
    <property type="match status" value="1"/>
</dbReference>
<sequence length="398" mass="46012">MYFSLSGYRYLIILILIVSVTSCKEIPHKKEGILRISADSLLQIRYQKFLDYPIDSISIPRSYDPKTKKVFKVASKDWTSGFYPGNLWQLYKLTGKPAFKSKAMESTDYIEQEKYNDGTHDMGFKMYCSFGEGYVVTGNEKYKEVIIESATTLVTRFNVKVGSIRSWDFNKDIWEFPVIIDNMMNLELLFEATKFSGDSTFHKVAVKHANTTLKNHFREDNSSFHVVVYDTVTGRVEDKVTHQGFNDNSSWARGQAWGIYGFTMCYRYTGNLVYLEQARKSAEFYLKHNSLPEDGIPFWDFNDPSIPNTFKDVSAATIVASAFVELANFTNEKAYLKYSKKVLKTLKSEAYLLPSEIEAPFILKHSTGNWPKKDEMDVSINYADYYFLELMLRIKNKK</sequence>
<dbReference type="Proteomes" id="UP000183038">
    <property type="component" value="Unassembled WGS sequence"/>
</dbReference>
<dbReference type="GO" id="GO:0052757">
    <property type="term" value="F:chondroitin hydrolase activity"/>
    <property type="evidence" value="ECO:0007669"/>
    <property type="project" value="TreeGrafter"/>
</dbReference>
<evidence type="ECO:0000256" key="1">
    <source>
        <dbReference type="ARBA" id="ARBA00022801"/>
    </source>
</evidence>
<dbReference type="PANTHER" id="PTHR36845:SF1">
    <property type="entry name" value="HYDROLASE, PUTATIVE (AFU_ORTHOLOGUE AFUA_7G05090)-RELATED"/>
    <property type="match status" value="1"/>
</dbReference>
<protein>
    <submittedName>
        <fullName evidence="5">Glycosyl Hydrolase Family 88</fullName>
    </submittedName>
</protein>
<evidence type="ECO:0000256" key="3">
    <source>
        <dbReference type="PIRSR" id="PIRSR610905-1"/>
    </source>
</evidence>
<dbReference type="PANTHER" id="PTHR36845">
    <property type="entry name" value="HYDROLASE, PUTATIVE (AFU_ORTHOLOGUE AFUA_7G05090)-RELATED"/>
    <property type="match status" value="1"/>
</dbReference>
<dbReference type="AlphaFoldDB" id="A0A1H4P5T7"/>
<evidence type="ECO:0000256" key="2">
    <source>
        <dbReference type="ARBA" id="ARBA00038358"/>
    </source>
</evidence>
<reference evidence="5 6" key="1">
    <citation type="submission" date="2016-10" db="EMBL/GenBank/DDBJ databases">
        <authorList>
            <person name="de Groot N.N."/>
        </authorList>
    </citation>
    <scope>NUCLEOTIDE SEQUENCE [LARGE SCALE GENOMIC DNA]</scope>
    <source>
        <strain evidence="5 6">MAR_2009_71</strain>
    </source>
</reference>
<keyword evidence="1 5" id="KW-0378">Hydrolase</keyword>
<feature type="binding site" evidence="4">
    <location>
        <position position="121"/>
    </location>
    <ligand>
        <name>substrate</name>
    </ligand>
</feature>
<feature type="binding site" evidence="4">
    <location>
        <position position="257"/>
    </location>
    <ligand>
        <name>substrate</name>
    </ligand>
</feature>
<dbReference type="InterPro" id="IPR052369">
    <property type="entry name" value="UG_Glycosaminoglycan_Hydrolase"/>
</dbReference>
<dbReference type="Pfam" id="PF07470">
    <property type="entry name" value="Glyco_hydro_88"/>
    <property type="match status" value="1"/>
</dbReference>
<organism evidence="5 6">
    <name type="scientific">Maribacter dokdonensis</name>
    <dbReference type="NCBI Taxonomy" id="320912"/>
    <lineage>
        <taxon>Bacteria</taxon>
        <taxon>Pseudomonadati</taxon>
        <taxon>Bacteroidota</taxon>
        <taxon>Flavobacteriia</taxon>
        <taxon>Flavobacteriales</taxon>
        <taxon>Flavobacteriaceae</taxon>
        <taxon>Maribacter</taxon>
    </lineage>
</organism>
<gene>
    <name evidence="5" type="ORF">SAMN05192540_2161</name>
</gene>
<dbReference type="InterPro" id="IPR012341">
    <property type="entry name" value="6hp_glycosidase-like_sf"/>
</dbReference>
<dbReference type="GO" id="GO:0000272">
    <property type="term" value="P:polysaccharide catabolic process"/>
    <property type="evidence" value="ECO:0007669"/>
    <property type="project" value="TreeGrafter"/>
</dbReference>
<comment type="similarity">
    <text evidence="2">Belongs to the glycosyl hydrolase 88 family.</text>
</comment>
<evidence type="ECO:0000313" key="6">
    <source>
        <dbReference type="Proteomes" id="UP000183038"/>
    </source>
</evidence>